<comment type="caution">
    <text evidence="3">The sequence shown here is derived from an EMBL/GenBank/DDBJ whole genome shotgun (WGS) entry which is preliminary data.</text>
</comment>
<dbReference type="GO" id="GO:0006629">
    <property type="term" value="P:lipid metabolic process"/>
    <property type="evidence" value="ECO:0007669"/>
    <property type="project" value="InterPro"/>
</dbReference>
<dbReference type="PANTHER" id="PTHR13593:SF148">
    <property type="entry name" value="PHOSPHATIDYLINOSITOL-SPECIFIC PHOSPHOLIPASE C X DOMAIN-CONTAINING PROTEIN"/>
    <property type="match status" value="1"/>
</dbReference>
<dbReference type="OrthoDB" id="1046782at2759"/>
<evidence type="ECO:0000256" key="1">
    <source>
        <dbReference type="SAM" id="MobiDB-lite"/>
    </source>
</evidence>
<dbReference type="SMART" id="SM00148">
    <property type="entry name" value="PLCXc"/>
    <property type="match status" value="1"/>
</dbReference>
<sequence length="469" mass="52395">MVYHLPLSISNRTSSLIRVSHLSFNDLVPPRQTTPTKAIPSEIKIKHLKISVSVELSRPNEILVQFVKQKRFSSRKRFWRLDVTYDQQNINQINRMHQKGKRPTYEIFQSISDDGSIALMALESRDFSNWMSSLPDQVALTSLTIPGSHQSCALYGWPIATCHTRPLSRQLEDGIRFVDIGLALPHGLQGQLIAYNGFQSQLVSFHDILRALITFLDKNPTEVIIINIKQEDRTNGFNEALKREILAIEGEEAFQNRWWLDSALPPSLGQARGKLILLSRGKDTPVMSKGIQFPNWPINSNCIWETQISTTNVAVQDWSNIGSFLSLPKKSSLACVSLCRALHEPLANPPALQENPQTEPSAKTNTQNIEINPAPKPDLKSNNQPETWVINFLSASALALAFPVICAKGFGWSKNGLGLEGVNSVIARWLVSRRESEGGATVSGVVCVMDYYQSPKEALVSLLVDCNFR</sequence>
<keyword evidence="4" id="KW-1185">Reference proteome</keyword>
<feature type="compositionally biased region" description="Polar residues" evidence="1">
    <location>
        <begin position="354"/>
        <end position="370"/>
    </location>
</feature>
<dbReference type="SUPFAM" id="SSF51695">
    <property type="entry name" value="PLC-like phosphodiesterases"/>
    <property type="match status" value="1"/>
</dbReference>
<proteinExistence type="predicted"/>
<dbReference type="GO" id="GO:0008081">
    <property type="term" value="F:phosphoric diester hydrolase activity"/>
    <property type="evidence" value="ECO:0007669"/>
    <property type="project" value="InterPro"/>
</dbReference>
<evidence type="ECO:0000313" key="3">
    <source>
        <dbReference type="EMBL" id="MBW0512930.1"/>
    </source>
</evidence>
<feature type="region of interest" description="Disordered" evidence="1">
    <location>
        <begin position="349"/>
        <end position="382"/>
    </location>
</feature>
<accession>A0A9Q3E5C0</accession>
<feature type="domain" description="Phosphatidylinositol-specific phospholipase C X" evidence="2">
    <location>
        <begin position="140"/>
        <end position="280"/>
    </location>
</feature>
<evidence type="ECO:0000313" key="4">
    <source>
        <dbReference type="Proteomes" id="UP000765509"/>
    </source>
</evidence>
<dbReference type="InterPro" id="IPR000909">
    <property type="entry name" value="PLipase_C_PInositol-sp_X_dom"/>
</dbReference>
<name>A0A9Q3E5C0_9BASI</name>
<dbReference type="InterPro" id="IPR017946">
    <property type="entry name" value="PLC-like_Pdiesterase_TIM-brl"/>
</dbReference>
<dbReference type="PROSITE" id="PS50007">
    <property type="entry name" value="PIPLC_X_DOMAIN"/>
    <property type="match status" value="1"/>
</dbReference>
<reference evidence="3" key="1">
    <citation type="submission" date="2021-03" db="EMBL/GenBank/DDBJ databases">
        <title>Draft genome sequence of rust myrtle Austropuccinia psidii MF-1, a brazilian biotype.</title>
        <authorList>
            <person name="Quecine M.C."/>
            <person name="Pachon D.M.R."/>
            <person name="Bonatelli M.L."/>
            <person name="Correr F.H."/>
            <person name="Franceschini L.M."/>
            <person name="Leite T.F."/>
            <person name="Margarido G.R.A."/>
            <person name="Almeida C.A."/>
            <person name="Ferrarezi J.A."/>
            <person name="Labate C.A."/>
        </authorList>
    </citation>
    <scope>NUCLEOTIDE SEQUENCE</scope>
    <source>
        <strain evidence="3">MF-1</strain>
    </source>
</reference>
<dbReference type="Proteomes" id="UP000765509">
    <property type="component" value="Unassembled WGS sequence"/>
</dbReference>
<evidence type="ECO:0000259" key="2">
    <source>
        <dbReference type="SMART" id="SM00148"/>
    </source>
</evidence>
<dbReference type="InterPro" id="IPR051057">
    <property type="entry name" value="PI-PLC_domain"/>
</dbReference>
<organism evidence="3 4">
    <name type="scientific">Austropuccinia psidii MF-1</name>
    <dbReference type="NCBI Taxonomy" id="1389203"/>
    <lineage>
        <taxon>Eukaryota</taxon>
        <taxon>Fungi</taxon>
        <taxon>Dikarya</taxon>
        <taxon>Basidiomycota</taxon>
        <taxon>Pucciniomycotina</taxon>
        <taxon>Pucciniomycetes</taxon>
        <taxon>Pucciniales</taxon>
        <taxon>Sphaerophragmiaceae</taxon>
        <taxon>Austropuccinia</taxon>
    </lineage>
</organism>
<gene>
    <name evidence="3" type="ORF">O181_052645</name>
</gene>
<protein>
    <recommendedName>
        <fullName evidence="2">Phosphatidylinositol-specific phospholipase C X domain-containing protein</fullName>
    </recommendedName>
</protein>
<dbReference type="EMBL" id="AVOT02023067">
    <property type="protein sequence ID" value="MBW0512930.1"/>
    <property type="molecule type" value="Genomic_DNA"/>
</dbReference>
<dbReference type="PANTHER" id="PTHR13593">
    <property type="match status" value="1"/>
</dbReference>
<dbReference type="AlphaFoldDB" id="A0A9Q3E5C0"/>
<dbReference type="Pfam" id="PF00388">
    <property type="entry name" value="PI-PLC-X"/>
    <property type="match status" value="1"/>
</dbReference>
<dbReference type="Gene3D" id="3.20.20.190">
    <property type="entry name" value="Phosphatidylinositol (PI) phosphodiesterase"/>
    <property type="match status" value="1"/>
</dbReference>